<evidence type="ECO:0000313" key="2">
    <source>
        <dbReference type="Proteomes" id="UP000475928"/>
    </source>
</evidence>
<proteinExistence type="predicted"/>
<dbReference type="Proteomes" id="UP000475928">
    <property type="component" value="Unassembled WGS sequence"/>
</dbReference>
<keyword evidence="2" id="KW-1185">Reference proteome</keyword>
<name>A0A6A0B7I7_9LACT</name>
<gene>
    <name evidence="1" type="ORF">Hs20B_16400</name>
</gene>
<sequence>MTTNIEISPKDTFYFPKNIIDNLQKTPKEISEILYQFLEKPLISEQRFIQESMHAFEINPIVGYDTIHNNTTTSNLQIISNLLEEYYFTNETNNKTISFTLSETQLSKLNEIEKFKILKKQSKTPSVKYKNGTMDDKLLSIIINRIGMQKKINNKILGEYFK</sequence>
<dbReference type="EMBL" id="BLLH01000011">
    <property type="protein sequence ID" value="GFH41242.1"/>
    <property type="molecule type" value="Genomic_DNA"/>
</dbReference>
<evidence type="ECO:0000313" key="1">
    <source>
        <dbReference type="EMBL" id="GFH41242.1"/>
    </source>
</evidence>
<comment type="caution">
    <text evidence="1">The sequence shown here is derived from an EMBL/GenBank/DDBJ whole genome shotgun (WGS) entry which is preliminary data.</text>
</comment>
<organism evidence="1 2">
    <name type="scientific">Pseudolactococcus insecticola</name>
    <dbReference type="NCBI Taxonomy" id="2709158"/>
    <lineage>
        <taxon>Bacteria</taxon>
        <taxon>Bacillati</taxon>
        <taxon>Bacillota</taxon>
        <taxon>Bacilli</taxon>
        <taxon>Lactobacillales</taxon>
        <taxon>Streptococcaceae</taxon>
        <taxon>Pseudolactococcus</taxon>
    </lineage>
</organism>
<accession>A0A6A0B7I7</accession>
<dbReference type="RefSeq" id="WP_172357517.1">
    <property type="nucleotide sequence ID" value="NZ_BLLH01000011.1"/>
</dbReference>
<dbReference type="AlphaFoldDB" id="A0A6A0B7I7"/>
<reference evidence="1 2" key="1">
    <citation type="submission" date="2020-02" db="EMBL/GenBank/DDBJ databases">
        <title>Draft genome sequence of Lactococcus sp. Hs20B0-1.</title>
        <authorList>
            <person name="Noda S."/>
            <person name="Yuki M."/>
            <person name="Ohkuma M."/>
        </authorList>
    </citation>
    <scope>NUCLEOTIDE SEQUENCE [LARGE SCALE GENOMIC DNA]</scope>
    <source>
        <strain evidence="1 2">Hs20B0-1</strain>
    </source>
</reference>
<protein>
    <submittedName>
        <fullName evidence="1">Uncharacterized protein</fullName>
    </submittedName>
</protein>